<gene>
    <name evidence="1" type="ORF">PPENT_87.1.T0370141</name>
</gene>
<evidence type="ECO:0000313" key="2">
    <source>
        <dbReference type="Proteomes" id="UP000689195"/>
    </source>
</evidence>
<proteinExistence type="predicted"/>
<accession>A0A8S1UE63</accession>
<name>A0A8S1UE63_9CILI</name>
<evidence type="ECO:0000313" key="1">
    <source>
        <dbReference type="EMBL" id="CAD8161982.1"/>
    </source>
</evidence>
<comment type="caution">
    <text evidence="1">The sequence shown here is derived from an EMBL/GenBank/DDBJ whole genome shotgun (WGS) entry which is preliminary data.</text>
</comment>
<organism evidence="1 2">
    <name type="scientific">Paramecium pentaurelia</name>
    <dbReference type="NCBI Taxonomy" id="43138"/>
    <lineage>
        <taxon>Eukaryota</taxon>
        <taxon>Sar</taxon>
        <taxon>Alveolata</taxon>
        <taxon>Ciliophora</taxon>
        <taxon>Intramacronucleata</taxon>
        <taxon>Oligohymenophorea</taxon>
        <taxon>Peniculida</taxon>
        <taxon>Parameciidae</taxon>
        <taxon>Paramecium</taxon>
    </lineage>
</organism>
<dbReference type="EMBL" id="CAJJDO010000037">
    <property type="protein sequence ID" value="CAD8161982.1"/>
    <property type="molecule type" value="Genomic_DNA"/>
</dbReference>
<dbReference type="Proteomes" id="UP000689195">
    <property type="component" value="Unassembled WGS sequence"/>
</dbReference>
<dbReference type="OrthoDB" id="310704at2759"/>
<sequence>MNLFDIYPELDQEIGHDKLYYKRVQIKNSGNNSKLFGFDKCYKKRWRSLFKNFTIPYQQIHHYGNKELNQSCDCNECGGKVKKKILICKKELRDYQFSPLNQRSLASPNQTAQKRQKFNWLITSFQYFFNQFLCDKYQKQIAQRSAKESQIPVIQLIKAQNLMKKISRTNKFDLKIKMNQQTESQLSKQQKNINENEKILGKSNENLIQKFKEIDIIKQRDLLKNKSFKQSSNCLHQRIKTDVSTYYFPNQSKNQIYIPNLNNLENLKKNSLSIFESKTSRVLIRSEKFNLKQSLTQRLLSTYLKKSIGNNNSNSKSVYNKKQ</sequence>
<reference evidence="1" key="1">
    <citation type="submission" date="2021-01" db="EMBL/GenBank/DDBJ databases">
        <authorList>
            <consortium name="Genoscope - CEA"/>
            <person name="William W."/>
        </authorList>
    </citation>
    <scope>NUCLEOTIDE SEQUENCE</scope>
</reference>
<protein>
    <submittedName>
        <fullName evidence="1">Uncharacterized protein</fullName>
    </submittedName>
</protein>
<keyword evidence="2" id="KW-1185">Reference proteome</keyword>
<dbReference type="AlphaFoldDB" id="A0A8S1UE63"/>